<feature type="transmembrane region" description="Helical" evidence="6">
    <location>
        <begin position="121"/>
        <end position="141"/>
    </location>
</feature>
<evidence type="ECO:0000259" key="7">
    <source>
        <dbReference type="PROSITE" id="PS50943"/>
    </source>
</evidence>
<dbReference type="InterPro" id="IPR001387">
    <property type="entry name" value="Cro/C1-type_HTH"/>
</dbReference>
<dbReference type="SUPFAM" id="SSF47413">
    <property type="entry name" value="lambda repressor-like DNA-binding domains"/>
    <property type="match status" value="1"/>
</dbReference>
<protein>
    <submittedName>
        <fullName evidence="8">Uncharacterized conserved protein, Tic20 family</fullName>
    </submittedName>
</protein>
<keyword evidence="5 6" id="KW-0472">Membrane</keyword>
<dbReference type="Proteomes" id="UP000182491">
    <property type="component" value="Unassembled WGS sequence"/>
</dbReference>
<evidence type="ECO:0000256" key="2">
    <source>
        <dbReference type="ARBA" id="ARBA00022692"/>
    </source>
</evidence>
<dbReference type="EMBL" id="FPCA01000003">
    <property type="protein sequence ID" value="SFU84165.1"/>
    <property type="molecule type" value="Genomic_DNA"/>
</dbReference>
<evidence type="ECO:0000256" key="6">
    <source>
        <dbReference type="SAM" id="Phobius"/>
    </source>
</evidence>
<evidence type="ECO:0000256" key="1">
    <source>
        <dbReference type="ARBA" id="ARBA00004141"/>
    </source>
</evidence>
<evidence type="ECO:0000313" key="9">
    <source>
        <dbReference type="Proteomes" id="UP000182491"/>
    </source>
</evidence>
<dbReference type="STRING" id="388950.GCA_001611675_02226"/>
<reference evidence="9" key="1">
    <citation type="submission" date="2016-10" db="EMBL/GenBank/DDBJ databases">
        <authorList>
            <person name="Varghese N."/>
        </authorList>
    </citation>
    <scope>NUCLEOTIDE SEQUENCE [LARGE SCALE GENOMIC DNA]</scope>
    <source>
        <strain evidence="9">DSM 18820</strain>
    </source>
</reference>
<feature type="transmembrane region" description="Helical" evidence="6">
    <location>
        <begin position="73"/>
        <end position="100"/>
    </location>
</feature>
<dbReference type="Gene3D" id="1.10.260.40">
    <property type="entry name" value="lambda repressor-like DNA-binding domains"/>
    <property type="match status" value="1"/>
</dbReference>
<comment type="subcellular location">
    <subcellularLocation>
        <location evidence="1">Membrane</location>
        <topology evidence="1">Multi-pass membrane protein</topology>
    </subcellularLocation>
</comment>
<dbReference type="AlphaFoldDB" id="A0A1I7JG51"/>
<dbReference type="InterPro" id="IPR050807">
    <property type="entry name" value="TransReg_Diox_bact_type"/>
</dbReference>
<dbReference type="InterPro" id="IPR010982">
    <property type="entry name" value="Lambda_DNA-bd_dom_sf"/>
</dbReference>
<keyword evidence="4" id="KW-0238">DNA-binding</keyword>
<dbReference type="InterPro" id="IPR019109">
    <property type="entry name" value="MamF_MmsF"/>
</dbReference>
<dbReference type="CDD" id="cd00093">
    <property type="entry name" value="HTH_XRE"/>
    <property type="match status" value="1"/>
</dbReference>
<evidence type="ECO:0000256" key="4">
    <source>
        <dbReference type="ARBA" id="ARBA00023125"/>
    </source>
</evidence>
<keyword evidence="3 6" id="KW-1133">Transmembrane helix</keyword>
<keyword evidence="2 6" id="KW-0812">Transmembrane</keyword>
<name>A0A1I7JG51_9BACT</name>
<accession>A0A1I7JG51</accession>
<keyword evidence="9" id="KW-1185">Reference proteome</keyword>
<dbReference type="OrthoDB" id="1357763at2"/>
<dbReference type="Pfam" id="PF09685">
    <property type="entry name" value="MamF_MmsF"/>
    <property type="match status" value="1"/>
</dbReference>
<feature type="transmembrane region" description="Helical" evidence="6">
    <location>
        <begin position="147"/>
        <end position="168"/>
    </location>
</feature>
<dbReference type="PROSITE" id="PS50943">
    <property type="entry name" value="HTH_CROC1"/>
    <property type="match status" value="1"/>
</dbReference>
<feature type="domain" description="HTH cro/C1-type" evidence="7">
    <location>
        <begin position="8"/>
        <end position="62"/>
    </location>
</feature>
<sequence>MSDIGSKIREIRKRKGLSQEELAEQASVNLRTIQRIEKNETEPRGTTMHLICGALGISAEDILDHGKQVDKSYLIFFHLSVISFLAIPVGNIILPLILWMTKKDKVIGLSETGANVLNFQIAWTVLSFLAIVAFAFFKIMHYPGAAALFYVFISLYVLNIIFPVIAAIKVKKGNQLQVYPNPISFIK</sequence>
<evidence type="ECO:0000256" key="3">
    <source>
        <dbReference type="ARBA" id="ARBA00022989"/>
    </source>
</evidence>
<proteinExistence type="predicted"/>
<dbReference type="RefSeq" id="WP_068838187.1">
    <property type="nucleotide sequence ID" value="NZ_BMXC01000003.1"/>
</dbReference>
<evidence type="ECO:0000313" key="8">
    <source>
        <dbReference type="EMBL" id="SFU84165.1"/>
    </source>
</evidence>
<organism evidence="8 9">
    <name type="scientific">Pontibacter akesuensis</name>
    <dbReference type="NCBI Taxonomy" id="388950"/>
    <lineage>
        <taxon>Bacteria</taxon>
        <taxon>Pseudomonadati</taxon>
        <taxon>Bacteroidota</taxon>
        <taxon>Cytophagia</taxon>
        <taxon>Cytophagales</taxon>
        <taxon>Hymenobacteraceae</taxon>
        <taxon>Pontibacter</taxon>
    </lineage>
</organism>
<evidence type="ECO:0000256" key="5">
    <source>
        <dbReference type="ARBA" id="ARBA00023136"/>
    </source>
</evidence>
<dbReference type="GO" id="GO:0005829">
    <property type="term" value="C:cytosol"/>
    <property type="evidence" value="ECO:0007669"/>
    <property type="project" value="TreeGrafter"/>
</dbReference>
<dbReference type="Pfam" id="PF01381">
    <property type="entry name" value="HTH_3"/>
    <property type="match status" value="1"/>
</dbReference>
<dbReference type="PANTHER" id="PTHR46797">
    <property type="entry name" value="HTH-TYPE TRANSCRIPTIONAL REGULATOR"/>
    <property type="match status" value="1"/>
</dbReference>
<dbReference type="PANTHER" id="PTHR46797:SF2">
    <property type="entry name" value="TRANSCRIPTIONAL REGULATOR"/>
    <property type="match status" value="1"/>
</dbReference>
<gene>
    <name evidence="8" type="ORF">SAMN04487941_2838</name>
</gene>
<dbReference type="SMART" id="SM00530">
    <property type="entry name" value="HTH_XRE"/>
    <property type="match status" value="1"/>
</dbReference>
<dbReference type="GO" id="GO:0003700">
    <property type="term" value="F:DNA-binding transcription factor activity"/>
    <property type="evidence" value="ECO:0007669"/>
    <property type="project" value="TreeGrafter"/>
</dbReference>
<dbReference type="GO" id="GO:0003677">
    <property type="term" value="F:DNA binding"/>
    <property type="evidence" value="ECO:0007669"/>
    <property type="project" value="UniProtKB-KW"/>
</dbReference>